<keyword evidence="1" id="KW-0812">Transmembrane</keyword>
<evidence type="ECO:0000256" key="1">
    <source>
        <dbReference type="SAM" id="Phobius"/>
    </source>
</evidence>
<evidence type="ECO:0000313" key="3">
    <source>
        <dbReference type="Proteomes" id="UP000636110"/>
    </source>
</evidence>
<evidence type="ECO:0000313" key="2">
    <source>
        <dbReference type="EMBL" id="MBB2149094.1"/>
    </source>
</evidence>
<keyword evidence="1" id="KW-1133">Transmembrane helix</keyword>
<gene>
    <name evidence="2" type="ORF">GM920_09235</name>
</gene>
<sequence length="219" mass="25507">MRKDLKFIRIIRGILLLISVVLLIWAVYDHRSAMIKGWYADEELKPLQPRFQNALFGAVISKPGDSLNIKGKDGYVFKLEKSDLVTGTVYNLHQESTLYSIYKTAMLVIGFTLFIISFKVFSKLYYFLDDSAKGEIFTLKNINRIKDIGFFCISLSILLWVGDVLAFLRTQELVRFTDYQMEYNFDFNYILFAAGMVTMVIMYVFKKGYDLQQEHELTI</sequence>
<proteinExistence type="predicted"/>
<protein>
    <submittedName>
        <fullName evidence="2">DUF2975 domain-containing protein</fullName>
    </submittedName>
</protein>
<dbReference type="EMBL" id="WNXC01000002">
    <property type="protein sequence ID" value="MBB2149094.1"/>
    <property type="molecule type" value="Genomic_DNA"/>
</dbReference>
<dbReference type="RefSeq" id="WP_182956112.1">
    <property type="nucleotide sequence ID" value="NZ_WNXC01000002.1"/>
</dbReference>
<name>A0ABR6EV28_9SPHI</name>
<keyword evidence="3" id="KW-1185">Reference proteome</keyword>
<dbReference type="Proteomes" id="UP000636110">
    <property type="component" value="Unassembled WGS sequence"/>
</dbReference>
<keyword evidence="1" id="KW-0472">Membrane</keyword>
<reference evidence="2 3" key="1">
    <citation type="submission" date="2019-11" db="EMBL/GenBank/DDBJ databases">
        <title>Description of Pedobacter sp. LMG 31462T.</title>
        <authorList>
            <person name="Carlier A."/>
            <person name="Qi S."/>
            <person name="Vandamme P."/>
        </authorList>
    </citation>
    <scope>NUCLEOTIDE SEQUENCE [LARGE SCALE GENOMIC DNA]</scope>
    <source>
        <strain evidence="2 3">LMG 31462</strain>
    </source>
</reference>
<accession>A0ABR6EV28</accession>
<feature type="transmembrane region" description="Helical" evidence="1">
    <location>
        <begin position="105"/>
        <end position="128"/>
    </location>
</feature>
<feature type="transmembrane region" description="Helical" evidence="1">
    <location>
        <begin position="148"/>
        <end position="167"/>
    </location>
</feature>
<feature type="transmembrane region" description="Helical" evidence="1">
    <location>
        <begin position="187"/>
        <end position="205"/>
    </location>
</feature>
<dbReference type="InterPro" id="IPR021354">
    <property type="entry name" value="DUF2975"/>
</dbReference>
<dbReference type="Pfam" id="PF11188">
    <property type="entry name" value="DUF2975"/>
    <property type="match status" value="1"/>
</dbReference>
<organism evidence="2 3">
    <name type="scientific">Pedobacter gandavensis</name>
    <dbReference type="NCBI Taxonomy" id="2679963"/>
    <lineage>
        <taxon>Bacteria</taxon>
        <taxon>Pseudomonadati</taxon>
        <taxon>Bacteroidota</taxon>
        <taxon>Sphingobacteriia</taxon>
        <taxon>Sphingobacteriales</taxon>
        <taxon>Sphingobacteriaceae</taxon>
        <taxon>Pedobacter</taxon>
    </lineage>
</organism>
<comment type="caution">
    <text evidence="2">The sequence shown here is derived from an EMBL/GenBank/DDBJ whole genome shotgun (WGS) entry which is preliminary data.</text>
</comment>
<feature type="transmembrane region" description="Helical" evidence="1">
    <location>
        <begin position="7"/>
        <end position="28"/>
    </location>
</feature>